<reference evidence="1 2" key="1">
    <citation type="submission" date="2019-12" db="EMBL/GenBank/DDBJ databases">
        <title>Complete genome sequence of Microcystis aeruginosa strain FD4.</title>
        <authorList>
            <person name="Urakawa H."/>
        </authorList>
    </citation>
    <scope>NUCLEOTIDE SEQUENCE [LARGE SCALE GENOMIC DNA]</scope>
    <source>
        <strain evidence="1 2">FD4</strain>
    </source>
</reference>
<protein>
    <submittedName>
        <fullName evidence="1">Uncharacterized protein</fullName>
    </submittedName>
</protein>
<dbReference type="AlphaFoldDB" id="A0A857D4D0"/>
<accession>A0A857D4D0</accession>
<sequence length="101" mass="11216">MDVGFYLTHADNATILTESQQGIDKIRLGFTIVQSCLHFLRCAFSEWRAAMQCRRHPTESNQGTCALIMYLLGERSSPLHCGQNPLLSGRKACALRAEGVC</sequence>
<evidence type="ECO:0000313" key="1">
    <source>
        <dbReference type="EMBL" id="QGZ90517.1"/>
    </source>
</evidence>
<organism evidence="1 2">
    <name type="scientific">Microcystis aeruginosa FD4</name>
    <dbReference type="NCBI Taxonomy" id="2686288"/>
    <lineage>
        <taxon>Bacteria</taxon>
        <taxon>Bacillati</taxon>
        <taxon>Cyanobacteriota</taxon>
        <taxon>Cyanophyceae</taxon>
        <taxon>Oscillatoriophycideae</taxon>
        <taxon>Chroococcales</taxon>
        <taxon>Microcystaceae</taxon>
        <taxon>Microcystis</taxon>
    </lineage>
</organism>
<proteinExistence type="predicted"/>
<gene>
    <name evidence="1" type="ORF">GQR42_14255</name>
</gene>
<dbReference type="Proteomes" id="UP000438345">
    <property type="component" value="Chromosome"/>
</dbReference>
<dbReference type="EMBL" id="CP046973">
    <property type="protein sequence ID" value="QGZ90517.1"/>
    <property type="molecule type" value="Genomic_DNA"/>
</dbReference>
<name>A0A857D4D0_MICAE</name>
<evidence type="ECO:0000313" key="2">
    <source>
        <dbReference type="Proteomes" id="UP000438345"/>
    </source>
</evidence>